<keyword evidence="3" id="KW-1185">Reference proteome</keyword>
<evidence type="ECO:0000313" key="3">
    <source>
        <dbReference type="Proteomes" id="UP000237381"/>
    </source>
</evidence>
<organism evidence="2 3">
    <name type="scientific">Paraburkholderia eburnea</name>
    <dbReference type="NCBI Taxonomy" id="1189126"/>
    <lineage>
        <taxon>Bacteria</taxon>
        <taxon>Pseudomonadati</taxon>
        <taxon>Pseudomonadota</taxon>
        <taxon>Betaproteobacteria</taxon>
        <taxon>Burkholderiales</taxon>
        <taxon>Burkholderiaceae</taxon>
        <taxon>Paraburkholderia</taxon>
    </lineage>
</organism>
<feature type="compositionally biased region" description="Basic and acidic residues" evidence="1">
    <location>
        <begin position="37"/>
        <end position="56"/>
    </location>
</feature>
<accession>A0A2S4MJC1</accession>
<name>A0A2S4MJC1_9BURK</name>
<dbReference type="OrthoDB" id="9108270at2"/>
<dbReference type="EMBL" id="PQGA01000002">
    <property type="protein sequence ID" value="POR54840.1"/>
    <property type="molecule type" value="Genomic_DNA"/>
</dbReference>
<gene>
    <name evidence="2" type="ORF">B0G62_102450</name>
</gene>
<comment type="caution">
    <text evidence="2">The sequence shown here is derived from an EMBL/GenBank/DDBJ whole genome shotgun (WGS) entry which is preliminary data.</text>
</comment>
<feature type="region of interest" description="Disordered" evidence="1">
    <location>
        <begin position="1"/>
        <end position="68"/>
    </location>
</feature>
<protein>
    <submittedName>
        <fullName evidence="2">Uncharacterized protein</fullName>
    </submittedName>
</protein>
<evidence type="ECO:0000313" key="2">
    <source>
        <dbReference type="EMBL" id="POR54840.1"/>
    </source>
</evidence>
<sequence>MNDYAGRSQDDRVSQRKHQKQRAQEPPGGEMAVDGTQPDRTHSSGELSGRGKEVWRRGAGLDGGGKAD</sequence>
<evidence type="ECO:0000256" key="1">
    <source>
        <dbReference type="SAM" id="MobiDB-lite"/>
    </source>
</evidence>
<dbReference type="Proteomes" id="UP000237381">
    <property type="component" value="Unassembled WGS sequence"/>
</dbReference>
<reference evidence="2 3" key="1">
    <citation type="submission" date="2018-01" db="EMBL/GenBank/DDBJ databases">
        <title>Genomic Encyclopedia of Type Strains, Phase III (KMG-III): the genomes of soil and plant-associated and newly described type strains.</title>
        <authorList>
            <person name="Whitman W."/>
        </authorList>
    </citation>
    <scope>NUCLEOTIDE SEQUENCE [LARGE SCALE GENOMIC DNA]</scope>
    <source>
        <strain evidence="2 3">JCM 18070</strain>
    </source>
</reference>
<dbReference type="AlphaFoldDB" id="A0A2S4MJC1"/>
<dbReference type="RefSeq" id="WP_103703372.1">
    <property type="nucleotide sequence ID" value="NZ_PQGA01000002.1"/>
</dbReference>
<proteinExistence type="predicted"/>